<evidence type="ECO:0000256" key="1">
    <source>
        <dbReference type="ARBA" id="ARBA00001946"/>
    </source>
</evidence>
<dbReference type="PANTHER" id="PTHR33653:SF1">
    <property type="entry name" value="RIBONUCLEASE VAPC2"/>
    <property type="match status" value="1"/>
</dbReference>
<evidence type="ECO:0000256" key="2">
    <source>
        <dbReference type="ARBA" id="ARBA00022722"/>
    </source>
</evidence>
<feature type="domain" description="PIN" evidence="7">
    <location>
        <begin position="4"/>
        <end position="126"/>
    </location>
</feature>
<protein>
    <submittedName>
        <fullName evidence="8">PilT protein domain-containing protein</fullName>
    </submittedName>
</protein>
<dbReference type="Pfam" id="PF01850">
    <property type="entry name" value="PIN"/>
    <property type="match status" value="1"/>
</dbReference>
<comment type="similarity">
    <text evidence="6">Belongs to the PINc/VapC protein family.</text>
</comment>
<keyword evidence="2" id="KW-0540">Nuclease</keyword>
<dbReference type="GO" id="GO:0016787">
    <property type="term" value="F:hydrolase activity"/>
    <property type="evidence" value="ECO:0007669"/>
    <property type="project" value="UniProtKB-KW"/>
</dbReference>
<dbReference type="Proteomes" id="UP000011523">
    <property type="component" value="Unassembled WGS sequence"/>
</dbReference>
<keyword evidence="4" id="KW-0378">Hydrolase</keyword>
<evidence type="ECO:0000256" key="4">
    <source>
        <dbReference type="ARBA" id="ARBA00022801"/>
    </source>
</evidence>
<dbReference type="RefSeq" id="WP_006629136.1">
    <property type="nucleotide sequence ID" value="NZ_AOJD01000039.1"/>
</dbReference>
<evidence type="ECO:0000313" key="9">
    <source>
        <dbReference type="Proteomes" id="UP000011523"/>
    </source>
</evidence>
<accession>M0DWI7</accession>
<dbReference type="GO" id="GO:0046872">
    <property type="term" value="F:metal ion binding"/>
    <property type="evidence" value="ECO:0007669"/>
    <property type="project" value="UniProtKB-KW"/>
</dbReference>
<reference evidence="8 9" key="1">
    <citation type="journal article" date="2014" name="PLoS Genet.">
        <title>Phylogenetically driven sequencing of extremely halophilic archaea reveals strategies for static and dynamic osmo-response.</title>
        <authorList>
            <person name="Becker E.A."/>
            <person name="Seitzer P.M."/>
            <person name="Tritt A."/>
            <person name="Larsen D."/>
            <person name="Krusor M."/>
            <person name="Yao A.I."/>
            <person name="Wu D."/>
            <person name="Madern D."/>
            <person name="Eisen J.A."/>
            <person name="Darling A.E."/>
            <person name="Facciotti M.T."/>
        </authorList>
    </citation>
    <scope>NUCLEOTIDE SEQUENCE [LARGE SCALE GENOMIC DNA]</scope>
    <source>
        <strain evidence="8 9">DSM 14210</strain>
    </source>
</reference>
<comment type="cofactor">
    <cofactor evidence="1">
        <name>Mg(2+)</name>
        <dbReference type="ChEBI" id="CHEBI:18420"/>
    </cofactor>
</comment>
<proteinExistence type="inferred from homology"/>
<comment type="caution">
    <text evidence="8">The sequence shown here is derived from an EMBL/GenBank/DDBJ whole genome shotgun (WGS) entry which is preliminary data.</text>
</comment>
<evidence type="ECO:0000313" key="8">
    <source>
        <dbReference type="EMBL" id="ELZ38459.1"/>
    </source>
</evidence>
<dbReference type="PATRIC" id="fig|1227485.3.peg.1398"/>
<gene>
    <name evidence="8" type="ORF">C472_07263</name>
</gene>
<name>M0DWI7_9EURY</name>
<dbReference type="SUPFAM" id="SSF88723">
    <property type="entry name" value="PIN domain-like"/>
    <property type="match status" value="1"/>
</dbReference>
<dbReference type="InterPro" id="IPR002716">
    <property type="entry name" value="PIN_dom"/>
</dbReference>
<sequence length="134" mass="14911">MTRYLLDTTFLIDYLAGSEGVRAFLDAHDGEEFATTAINYKEVAVGWRLNDAFDRQELAATFDWLEVVSFTEDHALTASAFEAELFRDDDPPRRAVDAAGADILIAAVAARDGLTVVTRNLDDFVQFDVPVRAY</sequence>
<dbReference type="Gene3D" id="3.40.50.1010">
    <property type="entry name" value="5'-nuclease"/>
    <property type="match status" value="1"/>
</dbReference>
<evidence type="ECO:0000259" key="7">
    <source>
        <dbReference type="Pfam" id="PF01850"/>
    </source>
</evidence>
<evidence type="ECO:0000256" key="3">
    <source>
        <dbReference type="ARBA" id="ARBA00022723"/>
    </source>
</evidence>
<dbReference type="InterPro" id="IPR050556">
    <property type="entry name" value="Type_II_TA_system_RNase"/>
</dbReference>
<keyword evidence="5" id="KW-0460">Magnesium</keyword>
<organism evidence="8 9">
    <name type="scientific">Halorubrum tebenquichense DSM 14210</name>
    <dbReference type="NCBI Taxonomy" id="1227485"/>
    <lineage>
        <taxon>Archaea</taxon>
        <taxon>Methanobacteriati</taxon>
        <taxon>Methanobacteriota</taxon>
        <taxon>Stenosarchaea group</taxon>
        <taxon>Halobacteria</taxon>
        <taxon>Halobacteriales</taxon>
        <taxon>Haloferacaceae</taxon>
        <taxon>Halorubrum</taxon>
    </lineage>
</organism>
<dbReference type="EMBL" id="AOJD01000039">
    <property type="protein sequence ID" value="ELZ38459.1"/>
    <property type="molecule type" value="Genomic_DNA"/>
</dbReference>
<dbReference type="AlphaFoldDB" id="M0DWI7"/>
<dbReference type="GO" id="GO:0004518">
    <property type="term" value="F:nuclease activity"/>
    <property type="evidence" value="ECO:0007669"/>
    <property type="project" value="UniProtKB-KW"/>
</dbReference>
<dbReference type="OrthoDB" id="147588at2157"/>
<keyword evidence="9" id="KW-1185">Reference proteome</keyword>
<evidence type="ECO:0000256" key="6">
    <source>
        <dbReference type="ARBA" id="ARBA00038093"/>
    </source>
</evidence>
<evidence type="ECO:0000256" key="5">
    <source>
        <dbReference type="ARBA" id="ARBA00022842"/>
    </source>
</evidence>
<keyword evidence="3" id="KW-0479">Metal-binding</keyword>
<dbReference type="PANTHER" id="PTHR33653">
    <property type="entry name" value="RIBONUCLEASE VAPC2"/>
    <property type="match status" value="1"/>
</dbReference>
<dbReference type="InterPro" id="IPR029060">
    <property type="entry name" value="PIN-like_dom_sf"/>
</dbReference>